<comment type="caution">
    <text evidence="1">The sequence shown here is derived from an EMBL/GenBank/DDBJ whole genome shotgun (WGS) entry which is preliminary data.</text>
</comment>
<keyword evidence="2" id="KW-1185">Reference proteome</keyword>
<dbReference type="EMBL" id="BMNG01000007">
    <property type="protein sequence ID" value="GGO45345.1"/>
    <property type="molecule type" value="Genomic_DNA"/>
</dbReference>
<accession>A0ABQ2M0P3</accession>
<sequence>MRATCRTGRQRGQVGAGVPYWTVLRDQRWERIWKANPAIAARYDNPVQAMRVDKGFDRNPAY</sequence>
<reference evidence="2" key="1">
    <citation type="journal article" date="2019" name="Int. J. Syst. Evol. Microbiol.">
        <title>The Global Catalogue of Microorganisms (GCM) 10K type strain sequencing project: providing services to taxonomists for standard genome sequencing and annotation.</title>
        <authorList>
            <consortium name="The Broad Institute Genomics Platform"/>
            <consortium name="The Broad Institute Genome Sequencing Center for Infectious Disease"/>
            <person name="Wu L."/>
            <person name="Ma J."/>
        </authorList>
    </citation>
    <scope>NUCLEOTIDE SEQUENCE [LARGE SCALE GENOMIC DNA]</scope>
    <source>
        <strain evidence="2">CGMCC 4.7349</strain>
    </source>
</reference>
<evidence type="ECO:0000313" key="2">
    <source>
        <dbReference type="Proteomes" id="UP000656881"/>
    </source>
</evidence>
<protein>
    <submittedName>
        <fullName evidence="1">Uncharacterized protein</fullName>
    </submittedName>
</protein>
<proteinExistence type="predicted"/>
<organism evidence="1 2">
    <name type="scientific">Streptomyces lasiicapitis</name>
    <dbReference type="NCBI Taxonomy" id="1923961"/>
    <lineage>
        <taxon>Bacteria</taxon>
        <taxon>Bacillati</taxon>
        <taxon>Actinomycetota</taxon>
        <taxon>Actinomycetes</taxon>
        <taxon>Kitasatosporales</taxon>
        <taxon>Streptomycetaceae</taxon>
        <taxon>Streptomyces</taxon>
    </lineage>
</organism>
<dbReference type="Proteomes" id="UP000656881">
    <property type="component" value="Unassembled WGS sequence"/>
</dbReference>
<evidence type="ECO:0000313" key="1">
    <source>
        <dbReference type="EMBL" id="GGO45345.1"/>
    </source>
</evidence>
<gene>
    <name evidence="1" type="ORF">GCM10012286_33650</name>
</gene>
<name>A0ABQ2M0P3_9ACTN</name>